<name>A0A5S4G1A4_9ACTN</name>
<dbReference type="EMBL" id="VCKX01000189">
    <property type="protein sequence ID" value="TMR26719.1"/>
    <property type="molecule type" value="Genomic_DNA"/>
</dbReference>
<reference evidence="2 3" key="1">
    <citation type="submission" date="2019-05" db="EMBL/GenBank/DDBJ databases">
        <title>Draft genome sequence of Nonomuraea zeae DSM 100528.</title>
        <authorList>
            <person name="Saricaoglu S."/>
            <person name="Isik K."/>
        </authorList>
    </citation>
    <scope>NUCLEOTIDE SEQUENCE [LARGE SCALE GENOMIC DNA]</scope>
    <source>
        <strain evidence="2 3">DSM 100528</strain>
    </source>
</reference>
<organism evidence="2 3">
    <name type="scientific">Nonomuraea zeae</name>
    <dbReference type="NCBI Taxonomy" id="1642303"/>
    <lineage>
        <taxon>Bacteria</taxon>
        <taxon>Bacillati</taxon>
        <taxon>Actinomycetota</taxon>
        <taxon>Actinomycetes</taxon>
        <taxon>Streptosporangiales</taxon>
        <taxon>Streptosporangiaceae</taxon>
        <taxon>Nonomuraea</taxon>
    </lineage>
</organism>
<keyword evidence="1" id="KW-1133">Transmembrane helix</keyword>
<comment type="caution">
    <text evidence="2">The sequence shown here is derived from an EMBL/GenBank/DDBJ whole genome shotgun (WGS) entry which is preliminary data.</text>
</comment>
<sequence>MHVPQAAGLFLLARSAQAGPGLAGRAGFWTAAVAVAVFVPAELVALVSADATGVIFAIASPLSGLGLLVAGAATVRRGGRPGIGRFAPLITGLYVFVVLMPSLALLGPVAAVLAIGGWGLCFALLGAATRHRLPAPARPGTESE</sequence>
<proteinExistence type="predicted"/>
<dbReference type="AlphaFoldDB" id="A0A5S4G1A4"/>
<accession>A0A5S4G1A4</accession>
<keyword evidence="3" id="KW-1185">Reference proteome</keyword>
<keyword evidence="1" id="KW-0812">Transmembrane</keyword>
<evidence type="ECO:0000256" key="1">
    <source>
        <dbReference type="SAM" id="Phobius"/>
    </source>
</evidence>
<gene>
    <name evidence="2" type="ORF">ETD85_41595</name>
</gene>
<evidence type="ECO:0000313" key="3">
    <source>
        <dbReference type="Proteomes" id="UP000306628"/>
    </source>
</evidence>
<protein>
    <submittedName>
        <fullName evidence="2">Uncharacterized protein</fullName>
    </submittedName>
</protein>
<feature type="transmembrane region" description="Helical" evidence="1">
    <location>
        <begin position="54"/>
        <end position="73"/>
    </location>
</feature>
<evidence type="ECO:0000313" key="2">
    <source>
        <dbReference type="EMBL" id="TMR26719.1"/>
    </source>
</evidence>
<dbReference type="Proteomes" id="UP000306628">
    <property type="component" value="Unassembled WGS sequence"/>
</dbReference>
<feature type="transmembrane region" description="Helical" evidence="1">
    <location>
        <begin position="28"/>
        <end position="47"/>
    </location>
</feature>
<keyword evidence="1" id="KW-0472">Membrane</keyword>
<feature type="transmembrane region" description="Helical" evidence="1">
    <location>
        <begin position="93"/>
        <end position="125"/>
    </location>
</feature>